<sequence>MLNPLSVKAYDAVTNSFFPAVIKKVGEKYIVEKNFSNDFESELYMTPGWIDLHAHFNEGFGLFGTNADEIGFKSGVCMIVDAGTVGDYTIKGFRKYVEPTIKTNFKLFICISPIGVIYHHEYNAMEYLNVGQTVSTINENRDIISGVKVRIGSEVIRHEGIEPLRLASEVARLTQLPLMVHIGGTPPHLSDMEPFFRNGDIVTHCFNGRGGDAWNADGTPSTAMKKLIDRGVILDVGHGSASFSFEVCEKAIKQGLPKFSISTDLHALSRKKYAFDMATTLTKMLGLSIPLEDIVYGITKLPAEILRLDDWCDLSEVKNATIFRIVNEPDNYYDCEGQTRKYDKKIVPVGVVLNGEFINI</sequence>
<evidence type="ECO:0000256" key="2">
    <source>
        <dbReference type="ARBA" id="ARBA00002368"/>
    </source>
</evidence>
<dbReference type="Proteomes" id="UP000317036">
    <property type="component" value="Unassembled WGS sequence"/>
</dbReference>
<comment type="similarity">
    <text evidence="3">Belongs to the metallo-dependent hydrolases superfamily. DHOase family. Class I DHOase subfamily.</text>
</comment>
<dbReference type="PANTHER" id="PTHR42717:SF1">
    <property type="entry name" value="IMIDAZOLONEPROPIONASE AND RELATED AMIDOHYDROLASES"/>
    <property type="match status" value="1"/>
</dbReference>
<keyword evidence="7" id="KW-1185">Reference proteome</keyword>
<dbReference type="OrthoDB" id="9796020at2"/>
<dbReference type="InterPro" id="IPR032466">
    <property type="entry name" value="Metal_Hydrolase"/>
</dbReference>
<organism evidence="6 7">
    <name type="scientific">Paenibacillus cremeus</name>
    <dbReference type="NCBI Taxonomy" id="2163881"/>
    <lineage>
        <taxon>Bacteria</taxon>
        <taxon>Bacillati</taxon>
        <taxon>Bacillota</taxon>
        <taxon>Bacilli</taxon>
        <taxon>Bacillales</taxon>
        <taxon>Paenibacillaceae</taxon>
        <taxon>Paenibacillus</taxon>
    </lineage>
</organism>
<dbReference type="GO" id="GO:0016812">
    <property type="term" value="F:hydrolase activity, acting on carbon-nitrogen (but not peptide) bonds, in cyclic amides"/>
    <property type="evidence" value="ECO:0007669"/>
    <property type="project" value="InterPro"/>
</dbReference>
<reference evidence="6 7" key="1">
    <citation type="submission" date="2019-07" db="EMBL/GenBank/DDBJ databases">
        <authorList>
            <person name="Kim J."/>
        </authorList>
    </citation>
    <scope>NUCLEOTIDE SEQUENCE [LARGE SCALE GENOMIC DNA]</scope>
    <source>
        <strain evidence="6 7">JC52</strain>
    </source>
</reference>
<dbReference type="RefSeq" id="WP_144849911.1">
    <property type="nucleotide sequence ID" value="NZ_VNJI01000024.1"/>
</dbReference>
<protein>
    <submittedName>
        <fullName evidence="6">Amidohydrolase family protein</fullName>
    </submittedName>
</protein>
<evidence type="ECO:0000256" key="4">
    <source>
        <dbReference type="ARBA" id="ARBA00022723"/>
    </source>
</evidence>
<dbReference type="PANTHER" id="PTHR42717">
    <property type="entry name" value="DIHYDROOROTASE-RELATED"/>
    <property type="match status" value="1"/>
</dbReference>
<dbReference type="InterPro" id="IPR011059">
    <property type="entry name" value="Metal-dep_hydrolase_composite"/>
</dbReference>
<accession>A0A559K8C3</accession>
<evidence type="ECO:0000256" key="5">
    <source>
        <dbReference type="ARBA" id="ARBA00022801"/>
    </source>
</evidence>
<dbReference type="EMBL" id="VNJI01000024">
    <property type="protein sequence ID" value="TVY08385.1"/>
    <property type="molecule type" value="Genomic_DNA"/>
</dbReference>
<name>A0A559K8C3_9BACL</name>
<evidence type="ECO:0000256" key="1">
    <source>
        <dbReference type="ARBA" id="ARBA00001947"/>
    </source>
</evidence>
<dbReference type="Gene3D" id="2.30.40.10">
    <property type="entry name" value="Urease, subunit C, domain 1"/>
    <property type="match status" value="1"/>
</dbReference>
<evidence type="ECO:0000313" key="7">
    <source>
        <dbReference type="Proteomes" id="UP000317036"/>
    </source>
</evidence>
<evidence type="ECO:0000256" key="3">
    <source>
        <dbReference type="ARBA" id="ARBA00010286"/>
    </source>
</evidence>
<comment type="cofactor">
    <cofactor evidence="1">
        <name>Zn(2+)</name>
        <dbReference type="ChEBI" id="CHEBI:29105"/>
    </cofactor>
</comment>
<dbReference type="AlphaFoldDB" id="A0A559K8C3"/>
<comment type="caution">
    <text evidence="6">The sequence shown here is derived from an EMBL/GenBank/DDBJ whole genome shotgun (WGS) entry which is preliminary data.</text>
</comment>
<dbReference type="GO" id="GO:0046872">
    <property type="term" value="F:metal ion binding"/>
    <property type="evidence" value="ECO:0007669"/>
    <property type="project" value="UniProtKB-KW"/>
</dbReference>
<gene>
    <name evidence="6" type="ORF">FPZ49_19285</name>
</gene>
<dbReference type="InterPro" id="IPR002195">
    <property type="entry name" value="Dihydroorotase_CS"/>
</dbReference>
<dbReference type="SUPFAM" id="SSF51556">
    <property type="entry name" value="Metallo-dependent hydrolases"/>
    <property type="match status" value="1"/>
</dbReference>
<comment type="function">
    <text evidence="2">Catalyzes the reversible cyclization of carbamoyl aspartate to dihydroorotate.</text>
</comment>
<dbReference type="GO" id="GO:0019213">
    <property type="term" value="F:deacetylase activity"/>
    <property type="evidence" value="ECO:0007669"/>
    <property type="project" value="InterPro"/>
</dbReference>
<dbReference type="InterPro" id="IPR020043">
    <property type="entry name" value="Deacetylase_Atu3266-like"/>
</dbReference>
<keyword evidence="4" id="KW-0479">Metal-binding</keyword>
<dbReference type="Gene3D" id="3.20.20.140">
    <property type="entry name" value="Metal-dependent hydrolases"/>
    <property type="match status" value="1"/>
</dbReference>
<keyword evidence="5 6" id="KW-0378">Hydrolase</keyword>
<proteinExistence type="inferred from homology"/>
<evidence type="ECO:0000313" key="6">
    <source>
        <dbReference type="EMBL" id="TVY08385.1"/>
    </source>
</evidence>
<dbReference type="PROSITE" id="PS00482">
    <property type="entry name" value="DIHYDROOROTASE_1"/>
    <property type="match status" value="1"/>
</dbReference>